<dbReference type="AlphaFoldDB" id="A0A2S8BIM9"/>
<sequence length="70" mass="7665">MLHRRTRPGRQVADAALDTTGRLGLVPLRWALACLLADIGSVAHPPPDVVGVRDACADLVRRRGGNWRDR</sequence>
<dbReference type="EMBL" id="PPEA01000470">
    <property type="protein sequence ID" value="PQM46542.1"/>
    <property type="molecule type" value="Genomic_DNA"/>
</dbReference>
<evidence type="ECO:0000313" key="1">
    <source>
        <dbReference type="EMBL" id="PQM46542.1"/>
    </source>
</evidence>
<gene>
    <name evidence="1" type="ORF">C1Y40_03287</name>
</gene>
<protein>
    <submittedName>
        <fullName evidence="1">Uncharacterized protein</fullName>
    </submittedName>
</protein>
<dbReference type="Proteomes" id="UP000238296">
    <property type="component" value="Unassembled WGS sequence"/>
</dbReference>
<comment type="caution">
    <text evidence="1">The sequence shown here is derived from an EMBL/GenBank/DDBJ whole genome shotgun (WGS) entry which is preliminary data.</text>
</comment>
<accession>A0A2S8BIM9</accession>
<reference evidence="1 2" key="1">
    <citation type="journal article" date="2017" name="Int. J. Syst. Evol. Microbiol.">
        <title>Mycobacterium talmoniae sp. nov., a slowly growing mycobacterium isolated from human respiratory samples.</title>
        <authorList>
            <person name="Davidson R.M."/>
            <person name="DeGroote M.A."/>
            <person name="Marola J.L."/>
            <person name="Buss S."/>
            <person name="Jones V."/>
            <person name="McNeil M.R."/>
            <person name="Freifeld A.G."/>
            <person name="Elaine Epperson L."/>
            <person name="Hasan N.A."/>
            <person name="Jackson M."/>
            <person name="Iwen P.C."/>
            <person name="Salfinger M."/>
            <person name="Strong M."/>
        </authorList>
    </citation>
    <scope>NUCLEOTIDE SEQUENCE [LARGE SCALE GENOMIC DNA]</scope>
    <source>
        <strain evidence="1 2">ATCC BAA-2683</strain>
    </source>
</reference>
<proteinExistence type="predicted"/>
<evidence type="ECO:0000313" key="2">
    <source>
        <dbReference type="Proteomes" id="UP000238296"/>
    </source>
</evidence>
<name>A0A2S8BIM9_9MYCO</name>
<organism evidence="1 2">
    <name type="scientific">Mycobacterium talmoniae</name>
    <dbReference type="NCBI Taxonomy" id="1858794"/>
    <lineage>
        <taxon>Bacteria</taxon>
        <taxon>Bacillati</taxon>
        <taxon>Actinomycetota</taxon>
        <taxon>Actinomycetes</taxon>
        <taxon>Mycobacteriales</taxon>
        <taxon>Mycobacteriaceae</taxon>
        <taxon>Mycobacterium</taxon>
    </lineage>
</organism>